<dbReference type="OrthoDB" id="6334544at2759"/>
<dbReference type="GeneTree" id="ENSGT00390000008403"/>
<reference evidence="4" key="1">
    <citation type="journal article" date="2006" name="Science">
        <title>Ancient noncoding elements conserved in the human genome.</title>
        <authorList>
            <person name="Venkatesh B."/>
            <person name="Kirkness E.F."/>
            <person name="Loh Y.H."/>
            <person name="Halpern A.L."/>
            <person name="Lee A.P."/>
            <person name="Johnson J."/>
            <person name="Dandona N."/>
            <person name="Viswanathan L.D."/>
            <person name="Tay A."/>
            <person name="Venter J.C."/>
            <person name="Strausberg R.L."/>
            <person name="Brenner S."/>
        </authorList>
    </citation>
    <scope>NUCLEOTIDE SEQUENCE [LARGE SCALE GENOMIC DNA]</scope>
</reference>
<protein>
    <recommendedName>
        <fullName evidence="2">Nuclear receptor coactivator 4 N-terminal domain-containing protein</fullName>
    </recommendedName>
</protein>
<proteinExistence type="predicted"/>
<accession>A0A4W3HUS5</accession>
<evidence type="ECO:0000313" key="4">
    <source>
        <dbReference type="Proteomes" id="UP000314986"/>
    </source>
</evidence>
<name>A0A4W3HUS5_CALMI</name>
<feature type="compositionally biased region" description="Polar residues" evidence="1">
    <location>
        <begin position="623"/>
        <end position="633"/>
    </location>
</feature>
<evidence type="ECO:0000256" key="1">
    <source>
        <dbReference type="SAM" id="MobiDB-lite"/>
    </source>
</evidence>
<dbReference type="GO" id="GO:0009725">
    <property type="term" value="P:response to hormone"/>
    <property type="evidence" value="ECO:0007669"/>
    <property type="project" value="TreeGrafter"/>
</dbReference>
<dbReference type="STRING" id="7868.ENSCMIP00000021148"/>
<feature type="compositionally biased region" description="Basic residues" evidence="1">
    <location>
        <begin position="18"/>
        <end position="28"/>
    </location>
</feature>
<evidence type="ECO:0000259" key="2">
    <source>
        <dbReference type="Pfam" id="PF12489"/>
    </source>
</evidence>
<dbReference type="PANTHER" id="PTHR17085">
    <property type="entry name" value="NUCLEAR RECEPTOR COACTIVATOR 4"/>
    <property type="match status" value="1"/>
</dbReference>
<feature type="domain" description="Nuclear receptor coactivator 4 N-terminal" evidence="2">
    <location>
        <begin position="261"/>
        <end position="384"/>
    </location>
</feature>
<feature type="compositionally biased region" description="Polar residues" evidence="1">
    <location>
        <begin position="328"/>
        <end position="353"/>
    </location>
</feature>
<feature type="region of interest" description="Disordered" evidence="1">
    <location>
        <begin position="623"/>
        <end position="649"/>
    </location>
</feature>
<sequence>MTQARRYAVRDEEGYKSDRRRRSPRRRSGGGGGDDVIFPGGSGAFLKAPRNRSQHRATGAPTVKAKMNTLGDQCEGQSTVQPKDSLTSCLQARHDLEAAITSIMQAEQEIKTNTHEVKSQIHSCISRHMECLRSREVWLLEQIDLLKHLKEESLQQQLQQLYWLLGQFNCLIHQLEHPQNNLSVSQITACLERLNSLTLKPEESPTLNFEADVRSLRQAITTFGTIRTLGSESGPSAAEEFSNCFLTSLTQRTSPGVKGCPLSDWLLNSKSGSSPHTPRNQNLSPQDCLLKHSSQGVSSNQLSTDPDYFRLQAWGHRQSLEHWLLPSRQKSGPTESSSVPQRTKPTPTCTQSPKDVDHYRMQYRQDLKHWLLPNKQKNGLTENTTAHQCSKPTSSSLQVVNEADYRIQAWGHRQGLEHWLLPSKQKADSTNIYTTVCHRSGSLASSSSTFEELDMEVLEQEEAEPKAAEELSPSSGKVSLGHVTEDRWKSLTKPFTEKYSTSDWLVKSESCGSCCGAQTKPVEIENLSVLKCLSEHLGTKKSPSDAWLSQQPPIRVEEACKANEPCSSFSECVCGRSCEKEAINEWLLKQAGKDKNGVETGQPGKSNTEQLREELDKWLHPNSRSIQETQMPKSQELPESPPVKNPMKTRSTELAAWLAPSCSPVAKNANTPFGSPMKLDRLGTSTNLSESPEKEAVSEVENKFLLLKKAQENSMSDMSSLLSNLKLSVDRENPLKDLSNPSKERILFAHLRLPFDPEKWLYRGPHRIEQGPIGTFIPKVNHLY</sequence>
<dbReference type="InParanoid" id="A0A4W3HUS5"/>
<dbReference type="AlphaFoldDB" id="A0A4W3HUS5"/>
<dbReference type="OMA" id="FPPDCYG"/>
<dbReference type="GO" id="GO:0003713">
    <property type="term" value="F:transcription coactivator activity"/>
    <property type="evidence" value="ECO:0007669"/>
    <property type="project" value="InterPro"/>
</dbReference>
<feature type="region of interest" description="Disordered" evidence="1">
    <location>
        <begin position="1"/>
        <end position="60"/>
    </location>
</feature>
<dbReference type="Ensembl" id="ENSCMIT00000021532.1">
    <property type="protein sequence ID" value="ENSCMIP00000021148.1"/>
    <property type="gene ID" value="ENSCMIG00000009689.1"/>
</dbReference>
<feature type="domain" description="Nuclear receptor coactivator 4 N-terminal" evidence="2">
    <location>
        <begin position="86"/>
        <end position="215"/>
    </location>
</feature>
<reference evidence="4" key="2">
    <citation type="journal article" date="2007" name="PLoS Biol.">
        <title>Survey sequencing and comparative analysis of the elephant shark (Callorhinchus milii) genome.</title>
        <authorList>
            <person name="Venkatesh B."/>
            <person name="Kirkness E.F."/>
            <person name="Loh Y.H."/>
            <person name="Halpern A.L."/>
            <person name="Lee A.P."/>
            <person name="Johnson J."/>
            <person name="Dandona N."/>
            <person name="Viswanathan L.D."/>
            <person name="Tay A."/>
            <person name="Venter J.C."/>
            <person name="Strausberg R.L."/>
            <person name="Brenner S."/>
        </authorList>
    </citation>
    <scope>NUCLEOTIDE SEQUENCE [LARGE SCALE GENOMIC DNA]</scope>
</reference>
<dbReference type="KEGG" id="cmk:103182277"/>
<dbReference type="InterPro" id="IPR039947">
    <property type="entry name" value="NCoA-4"/>
</dbReference>
<feature type="region of interest" description="Disordered" evidence="1">
    <location>
        <begin position="324"/>
        <end position="354"/>
    </location>
</feature>
<dbReference type="Pfam" id="PF12489">
    <property type="entry name" value="ARA70"/>
    <property type="match status" value="2"/>
</dbReference>
<evidence type="ECO:0000313" key="3">
    <source>
        <dbReference type="Ensembl" id="ENSCMIP00000021148.1"/>
    </source>
</evidence>
<reference evidence="3" key="4">
    <citation type="submission" date="2025-08" db="UniProtKB">
        <authorList>
            <consortium name="Ensembl"/>
        </authorList>
    </citation>
    <scope>IDENTIFICATION</scope>
</reference>
<gene>
    <name evidence="3" type="primary">ncoa4</name>
</gene>
<feature type="region of interest" description="Disordered" evidence="1">
    <location>
        <begin position="460"/>
        <end position="479"/>
    </location>
</feature>
<dbReference type="GO" id="GO:0006879">
    <property type="term" value="P:intracellular iron ion homeostasis"/>
    <property type="evidence" value="ECO:0007669"/>
    <property type="project" value="InterPro"/>
</dbReference>
<dbReference type="InterPro" id="IPR022174">
    <property type="entry name" value="NCOA4_N"/>
</dbReference>
<keyword evidence="4" id="KW-1185">Reference proteome</keyword>
<dbReference type="CTD" id="8031"/>
<reference evidence="4" key="3">
    <citation type="journal article" date="2014" name="Nature">
        <title>Elephant shark genome provides unique insights into gnathostome evolution.</title>
        <authorList>
            <consortium name="International Elephant Shark Genome Sequencing Consortium"/>
            <person name="Venkatesh B."/>
            <person name="Lee A.P."/>
            <person name="Ravi V."/>
            <person name="Maurya A.K."/>
            <person name="Lian M.M."/>
            <person name="Swann J.B."/>
            <person name="Ohta Y."/>
            <person name="Flajnik M.F."/>
            <person name="Sutoh Y."/>
            <person name="Kasahara M."/>
            <person name="Hoon S."/>
            <person name="Gangu V."/>
            <person name="Roy S.W."/>
            <person name="Irimia M."/>
            <person name="Korzh V."/>
            <person name="Kondrychyn I."/>
            <person name="Lim Z.W."/>
            <person name="Tay B.H."/>
            <person name="Tohari S."/>
            <person name="Kong K.W."/>
            <person name="Ho S."/>
            <person name="Lorente-Galdos B."/>
            <person name="Quilez J."/>
            <person name="Marques-Bonet T."/>
            <person name="Raney B.J."/>
            <person name="Ingham P.W."/>
            <person name="Tay A."/>
            <person name="Hillier L.W."/>
            <person name="Minx P."/>
            <person name="Boehm T."/>
            <person name="Wilson R.K."/>
            <person name="Brenner S."/>
            <person name="Warren W.C."/>
        </authorList>
    </citation>
    <scope>NUCLEOTIDE SEQUENCE [LARGE SCALE GENOMIC DNA]</scope>
</reference>
<dbReference type="Proteomes" id="UP000314986">
    <property type="component" value="Unassembled WGS sequence"/>
</dbReference>
<feature type="compositionally biased region" description="Basic and acidic residues" evidence="1">
    <location>
        <begin position="8"/>
        <end position="17"/>
    </location>
</feature>
<dbReference type="PANTHER" id="PTHR17085:SF3">
    <property type="entry name" value="NUCLEAR RECEPTOR COACTIVATOR 4"/>
    <property type="match status" value="1"/>
</dbReference>
<dbReference type="GeneID" id="103182277"/>
<reference evidence="3" key="5">
    <citation type="submission" date="2025-09" db="UniProtKB">
        <authorList>
            <consortium name="Ensembl"/>
        </authorList>
    </citation>
    <scope>IDENTIFICATION</scope>
</reference>
<organism evidence="3 4">
    <name type="scientific">Callorhinchus milii</name>
    <name type="common">Ghost shark</name>
    <dbReference type="NCBI Taxonomy" id="7868"/>
    <lineage>
        <taxon>Eukaryota</taxon>
        <taxon>Metazoa</taxon>
        <taxon>Chordata</taxon>
        <taxon>Craniata</taxon>
        <taxon>Vertebrata</taxon>
        <taxon>Chondrichthyes</taxon>
        <taxon>Holocephali</taxon>
        <taxon>Chimaeriformes</taxon>
        <taxon>Callorhinchidae</taxon>
        <taxon>Callorhinchus</taxon>
    </lineage>
</organism>